<evidence type="ECO:0008006" key="3">
    <source>
        <dbReference type="Google" id="ProtNLM"/>
    </source>
</evidence>
<gene>
    <name evidence="1" type="ORF">OUZ56_023928</name>
</gene>
<comment type="caution">
    <text evidence="1">The sequence shown here is derived from an EMBL/GenBank/DDBJ whole genome shotgun (WGS) entry which is preliminary data.</text>
</comment>
<name>A0ABR0AZU3_9CRUS</name>
<accession>A0ABR0AZU3</accession>
<evidence type="ECO:0000313" key="2">
    <source>
        <dbReference type="Proteomes" id="UP001234178"/>
    </source>
</evidence>
<evidence type="ECO:0000313" key="1">
    <source>
        <dbReference type="EMBL" id="KAK4030656.1"/>
    </source>
</evidence>
<organism evidence="1 2">
    <name type="scientific">Daphnia magna</name>
    <dbReference type="NCBI Taxonomy" id="35525"/>
    <lineage>
        <taxon>Eukaryota</taxon>
        <taxon>Metazoa</taxon>
        <taxon>Ecdysozoa</taxon>
        <taxon>Arthropoda</taxon>
        <taxon>Crustacea</taxon>
        <taxon>Branchiopoda</taxon>
        <taxon>Diplostraca</taxon>
        <taxon>Cladocera</taxon>
        <taxon>Anomopoda</taxon>
        <taxon>Daphniidae</taxon>
        <taxon>Daphnia</taxon>
    </lineage>
</organism>
<proteinExistence type="predicted"/>
<keyword evidence="2" id="KW-1185">Reference proteome</keyword>
<dbReference type="EMBL" id="JAOYFB010000039">
    <property type="protein sequence ID" value="KAK4030656.1"/>
    <property type="molecule type" value="Genomic_DNA"/>
</dbReference>
<dbReference type="Proteomes" id="UP001234178">
    <property type="component" value="Unassembled WGS sequence"/>
</dbReference>
<reference evidence="1 2" key="1">
    <citation type="journal article" date="2023" name="Nucleic Acids Res.">
        <title>The hologenome of Daphnia magna reveals possible DNA methylation and microbiome-mediated evolution of the host genome.</title>
        <authorList>
            <person name="Chaturvedi A."/>
            <person name="Li X."/>
            <person name="Dhandapani V."/>
            <person name="Marshall H."/>
            <person name="Kissane S."/>
            <person name="Cuenca-Cambronero M."/>
            <person name="Asole G."/>
            <person name="Calvet F."/>
            <person name="Ruiz-Romero M."/>
            <person name="Marangio P."/>
            <person name="Guigo R."/>
            <person name="Rago D."/>
            <person name="Mirbahai L."/>
            <person name="Eastwood N."/>
            <person name="Colbourne J.K."/>
            <person name="Zhou J."/>
            <person name="Mallon E."/>
            <person name="Orsini L."/>
        </authorList>
    </citation>
    <scope>NUCLEOTIDE SEQUENCE [LARGE SCALE GENOMIC DNA]</scope>
    <source>
        <strain evidence="1">LRV0_1</strain>
    </source>
</reference>
<sequence length="136" mass="14832">MLSWLECRANNAEVMSLVRETAGSSCKIEYPTIGTLILINYDTASPNIQVCRLANNAITPKDAPEVGVIALKVQNRIGVNMGIIKIEKQTIYFGAKGRADAVVREQTKLIGAKYRADAGGNAALRRAHSKLIDIKY</sequence>
<protein>
    <recommendedName>
        <fullName evidence="3">Profilin</fullName>
    </recommendedName>
</protein>